<accession>A0A0E9QCN4</accession>
<name>A0A0E9QCN4_ANGAN</name>
<keyword evidence="1" id="KW-0812">Transmembrane</keyword>
<keyword evidence="1" id="KW-1133">Transmembrane helix</keyword>
<sequence>MQSISARSVGRRCTIKKRSLPALGSVGYFPLAFSTHVSLVTVIHSVVRRPGQESLRKFWDMNGSSR</sequence>
<reference evidence="2" key="2">
    <citation type="journal article" date="2015" name="Fish Shellfish Immunol.">
        <title>Early steps in the European eel (Anguilla anguilla)-Vibrio vulnificus interaction in the gills: Role of the RtxA13 toxin.</title>
        <authorList>
            <person name="Callol A."/>
            <person name="Pajuelo D."/>
            <person name="Ebbesson L."/>
            <person name="Teles M."/>
            <person name="MacKenzie S."/>
            <person name="Amaro C."/>
        </authorList>
    </citation>
    <scope>NUCLEOTIDE SEQUENCE</scope>
</reference>
<organism evidence="2">
    <name type="scientific">Anguilla anguilla</name>
    <name type="common">European freshwater eel</name>
    <name type="synonym">Muraena anguilla</name>
    <dbReference type="NCBI Taxonomy" id="7936"/>
    <lineage>
        <taxon>Eukaryota</taxon>
        <taxon>Metazoa</taxon>
        <taxon>Chordata</taxon>
        <taxon>Craniata</taxon>
        <taxon>Vertebrata</taxon>
        <taxon>Euteleostomi</taxon>
        <taxon>Actinopterygii</taxon>
        <taxon>Neopterygii</taxon>
        <taxon>Teleostei</taxon>
        <taxon>Anguilliformes</taxon>
        <taxon>Anguillidae</taxon>
        <taxon>Anguilla</taxon>
    </lineage>
</organism>
<proteinExistence type="predicted"/>
<dbReference type="AlphaFoldDB" id="A0A0E9QCN4"/>
<protein>
    <submittedName>
        <fullName evidence="2">Uncharacterized protein</fullName>
    </submittedName>
</protein>
<evidence type="ECO:0000313" key="2">
    <source>
        <dbReference type="EMBL" id="JAH14554.1"/>
    </source>
</evidence>
<dbReference type="EMBL" id="GBXM01094023">
    <property type="protein sequence ID" value="JAH14554.1"/>
    <property type="molecule type" value="Transcribed_RNA"/>
</dbReference>
<keyword evidence="1" id="KW-0472">Membrane</keyword>
<feature type="transmembrane region" description="Helical" evidence="1">
    <location>
        <begin position="27"/>
        <end position="47"/>
    </location>
</feature>
<reference evidence="2" key="1">
    <citation type="submission" date="2014-11" db="EMBL/GenBank/DDBJ databases">
        <authorList>
            <person name="Amaro Gonzalez C."/>
        </authorList>
    </citation>
    <scope>NUCLEOTIDE SEQUENCE</scope>
</reference>
<evidence type="ECO:0000256" key="1">
    <source>
        <dbReference type="SAM" id="Phobius"/>
    </source>
</evidence>